<keyword evidence="2" id="KW-1185">Reference proteome</keyword>
<evidence type="ECO:0000313" key="2">
    <source>
        <dbReference type="Proteomes" id="UP001205185"/>
    </source>
</evidence>
<accession>A0ABT1IKV2</accession>
<reference evidence="1 2" key="1">
    <citation type="submission" date="2022-06" db="EMBL/GenBank/DDBJ databases">
        <title>Genomic Encyclopedia of Archaeal and Bacterial Type Strains, Phase II (KMG-II): from individual species to whole genera.</title>
        <authorList>
            <person name="Goeker M."/>
        </authorList>
    </citation>
    <scope>NUCLEOTIDE SEQUENCE [LARGE SCALE GENOMIC DNA]</scope>
    <source>
        <strain evidence="1 2">DSM 44255</strain>
    </source>
</reference>
<proteinExistence type="predicted"/>
<dbReference type="RefSeq" id="WP_253890299.1">
    <property type="nucleotide sequence ID" value="NZ_BAAAVB010000019.1"/>
</dbReference>
<organism evidence="1 2">
    <name type="scientific">Actinokineospora diospyrosa</name>
    <dbReference type="NCBI Taxonomy" id="103728"/>
    <lineage>
        <taxon>Bacteria</taxon>
        <taxon>Bacillati</taxon>
        <taxon>Actinomycetota</taxon>
        <taxon>Actinomycetes</taxon>
        <taxon>Pseudonocardiales</taxon>
        <taxon>Pseudonocardiaceae</taxon>
        <taxon>Actinokineospora</taxon>
    </lineage>
</organism>
<evidence type="ECO:0000313" key="1">
    <source>
        <dbReference type="EMBL" id="MCP2273184.1"/>
    </source>
</evidence>
<name>A0ABT1IKV2_9PSEU</name>
<sequence length="198" mass="21420">MDQLQYATATEVCRRLSGRLTDDVVSVVQSQIFAGEEEMALASLLLNLQYEGVGITAEEAELIRALLDDPHDPELAEVAVVDAAPTPAYRFSPTGPADAPDPAGADRVIATEAATAGGRRVRRAWREPLPDATNPATWVYLVQVVPGADELRTYSAISSRLWVTRQEKWPIEVVVEGRMLPAYQAAAVTAAHQIWAAA</sequence>
<protein>
    <submittedName>
        <fullName evidence="1">Uncharacterized protein</fullName>
    </submittedName>
</protein>
<dbReference type="Proteomes" id="UP001205185">
    <property type="component" value="Unassembled WGS sequence"/>
</dbReference>
<comment type="caution">
    <text evidence="1">The sequence shown here is derived from an EMBL/GenBank/DDBJ whole genome shotgun (WGS) entry which is preliminary data.</text>
</comment>
<gene>
    <name evidence="1" type="ORF">LV75_005710</name>
</gene>
<dbReference type="EMBL" id="JAMTCO010000015">
    <property type="protein sequence ID" value="MCP2273184.1"/>
    <property type="molecule type" value="Genomic_DNA"/>
</dbReference>